<proteinExistence type="predicted"/>
<organism evidence="1 2">
    <name type="scientific">Aspergillus pseudoviridinutans</name>
    <dbReference type="NCBI Taxonomy" id="1517512"/>
    <lineage>
        <taxon>Eukaryota</taxon>
        <taxon>Fungi</taxon>
        <taxon>Dikarya</taxon>
        <taxon>Ascomycota</taxon>
        <taxon>Pezizomycotina</taxon>
        <taxon>Eurotiomycetes</taxon>
        <taxon>Eurotiomycetidae</taxon>
        <taxon>Eurotiales</taxon>
        <taxon>Aspergillaceae</taxon>
        <taxon>Aspergillus</taxon>
        <taxon>Aspergillus subgen. Fumigati</taxon>
    </lineage>
</organism>
<dbReference type="SUPFAM" id="SSF51735">
    <property type="entry name" value="NAD(P)-binding Rossmann-fold domains"/>
    <property type="match status" value="1"/>
</dbReference>
<comment type="caution">
    <text evidence="1">The sequence shown here is derived from an EMBL/GenBank/DDBJ whole genome shotgun (WGS) entry which is preliminary data.</text>
</comment>
<name>A0A9P3BEF2_9EURO</name>
<dbReference type="RefSeq" id="XP_043157554.1">
    <property type="nucleotide sequence ID" value="XM_043301619.1"/>
</dbReference>
<sequence length="250" mass="29043">MPQAKTTKDEPLNAWGANQETEQLKGVIDAAARFPRWSASYCLLFPMRHVYHFDSKAEAEAYRRETYPELWKKTSISQAGFFLSSFVSNPIFQPEIPEYGVVQLLRNLNSVVRLPFIAAEKDPRTLIKALMQESPRKHLISYREWSTLQEALGHLPKPLASQLRLWAYRTEFKYEGQVDPTIIHRKDLDFPPRLDSAPNYFRKQGWSQLPRAEQKLGERLLYNGKEWFGFLCFTVLFTSNYFISGSPSTD</sequence>
<dbReference type="OrthoDB" id="3358371at2759"/>
<gene>
    <name evidence="1" type="ORF">Asppvi_005704</name>
</gene>
<evidence type="ECO:0000313" key="2">
    <source>
        <dbReference type="Proteomes" id="UP001043456"/>
    </source>
</evidence>
<keyword evidence="2" id="KW-1185">Reference proteome</keyword>
<dbReference type="GeneID" id="67004315"/>
<dbReference type="AlphaFoldDB" id="A0A9P3BEF2"/>
<accession>A0A9P3BEF2</accession>
<reference evidence="1 2" key="1">
    <citation type="submission" date="2018-10" db="EMBL/GenBank/DDBJ databases">
        <title>Pan-genome distribution and transcriptional activeness of fungal secondary metabolism genes in Aspergillus section Fumigati.</title>
        <authorList>
            <person name="Takahashi H."/>
            <person name="Umemura M."/>
            <person name="Ninomiya A."/>
            <person name="Kusuya Y."/>
            <person name="Urayama S."/>
            <person name="Shimizu M."/>
            <person name="Watanabe A."/>
            <person name="Kamei K."/>
            <person name="Yaguchi T."/>
            <person name="Hagiwara D."/>
        </authorList>
    </citation>
    <scope>NUCLEOTIDE SEQUENCE [LARGE SCALE GENOMIC DNA]</scope>
    <source>
        <strain evidence="1 2">IFM 55266</strain>
    </source>
</reference>
<dbReference type="Proteomes" id="UP001043456">
    <property type="component" value="Unassembled WGS sequence"/>
</dbReference>
<protein>
    <submittedName>
        <fullName evidence="1">Uncharacterized protein</fullName>
    </submittedName>
</protein>
<dbReference type="InterPro" id="IPR036291">
    <property type="entry name" value="NAD(P)-bd_dom_sf"/>
</dbReference>
<evidence type="ECO:0000313" key="1">
    <source>
        <dbReference type="EMBL" id="GIJ86808.1"/>
    </source>
</evidence>
<dbReference type="EMBL" id="BHVY01000004">
    <property type="protein sequence ID" value="GIJ86808.1"/>
    <property type="molecule type" value="Genomic_DNA"/>
</dbReference>